<feature type="coiled-coil region" evidence="1">
    <location>
        <begin position="172"/>
        <end position="260"/>
    </location>
</feature>
<keyword evidence="5" id="KW-1185">Reference proteome</keyword>
<evidence type="ECO:0000313" key="5">
    <source>
        <dbReference type="Proteomes" id="UP000186817"/>
    </source>
</evidence>
<feature type="region of interest" description="Disordered" evidence="2">
    <location>
        <begin position="294"/>
        <end position="318"/>
    </location>
</feature>
<evidence type="ECO:0000256" key="2">
    <source>
        <dbReference type="SAM" id="MobiDB-lite"/>
    </source>
</evidence>
<keyword evidence="3" id="KW-0472">Membrane</keyword>
<name>A0A1Q9DK48_SYMMI</name>
<reference evidence="4 5" key="1">
    <citation type="submission" date="2016-02" db="EMBL/GenBank/DDBJ databases">
        <title>Genome analysis of coral dinoflagellate symbionts highlights evolutionary adaptations to a symbiotic lifestyle.</title>
        <authorList>
            <person name="Aranda M."/>
            <person name="Li Y."/>
            <person name="Liew Y.J."/>
            <person name="Baumgarten S."/>
            <person name="Simakov O."/>
            <person name="Wilson M."/>
            <person name="Piel J."/>
            <person name="Ashoor H."/>
            <person name="Bougouffa S."/>
            <person name="Bajic V.B."/>
            <person name="Ryu T."/>
            <person name="Ravasi T."/>
            <person name="Bayer T."/>
            <person name="Micklem G."/>
            <person name="Kim H."/>
            <person name="Bhak J."/>
            <person name="Lajeunesse T.C."/>
            <person name="Voolstra C.R."/>
        </authorList>
    </citation>
    <scope>NUCLEOTIDE SEQUENCE [LARGE SCALE GENOMIC DNA]</scope>
    <source>
        <strain evidence="4 5">CCMP2467</strain>
    </source>
</reference>
<keyword evidence="3" id="KW-0812">Transmembrane</keyword>
<evidence type="ECO:0000256" key="1">
    <source>
        <dbReference type="SAM" id="Coils"/>
    </source>
</evidence>
<comment type="caution">
    <text evidence="4">The sequence shown here is derived from an EMBL/GenBank/DDBJ whole genome shotgun (WGS) entry which is preliminary data.</text>
</comment>
<evidence type="ECO:0000313" key="4">
    <source>
        <dbReference type="EMBL" id="OLP95519.1"/>
    </source>
</evidence>
<keyword evidence="3" id="KW-1133">Transmembrane helix</keyword>
<dbReference type="OrthoDB" id="448859at2759"/>
<organism evidence="4 5">
    <name type="scientific">Symbiodinium microadriaticum</name>
    <name type="common">Dinoflagellate</name>
    <name type="synonym">Zooxanthella microadriatica</name>
    <dbReference type="NCBI Taxonomy" id="2951"/>
    <lineage>
        <taxon>Eukaryota</taxon>
        <taxon>Sar</taxon>
        <taxon>Alveolata</taxon>
        <taxon>Dinophyceae</taxon>
        <taxon>Suessiales</taxon>
        <taxon>Symbiodiniaceae</taxon>
        <taxon>Symbiodinium</taxon>
    </lineage>
</organism>
<dbReference type="EMBL" id="LSRX01000500">
    <property type="protein sequence ID" value="OLP95519.1"/>
    <property type="molecule type" value="Genomic_DNA"/>
</dbReference>
<dbReference type="AlphaFoldDB" id="A0A1Q9DK48"/>
<accession>A0A1Q9DK48</accession>
<keyword evidence="1" id="KW-0175">Coiled coil</keyword>
<evidence type="ECO:0000256" key="3">
    <source>
        <dbReference type="SAM" id="Phobius"/>
    </source>
</evidence>
<feature type="transmembrane region" description="Helical" evidence="3">
    <location>
        <begin position="97"/>
        <end position="118"/>
    </location>
</feature>
<feature type="coiled-coil region" evidence="1">
    <location>
        <begin position="379"/>
        <end position="439"/>
    </location>
</feature>
<sequence>MKISASQKSPSLFLIGRTALIIHRLLILPSAADFLAPRPDRMLEATFANDVSICENFDYKECVEGIFHQNMTESVKKCCERPVKQAWQTMRREMPWWGWPILAIGVVVVITCCATCLVRMGCELLCKILCCPCRSFCRCLCGLLVGTSSDDLLPEADCTAEAANAEASGTRAEAIKEGLQQARHALSRAEQEAARVSEEAQEALRTLETLCAERTRMKGETGPEAAKRRVQLTEALTREEDQLSAEQEQLKVQSKSAEEKLDWLRHLRDVQEYARSAAKESANNFRVAYTDIAKSSRSSTARPGAGTSPAPEAANRSARRLSRHLDDFLRFMAEVVAVGEAHDETSQLPLQMVNLNLPAVLKEAYMGKFVQSDDGMSQAQQLDSSKEKLKVLKRELNDAGHQNETQSLAKDLAELRRQIAEGEAKSREDRQRCEEAQQRLREGFKKAGYRRNEGIQTAGAALPCRCAPAKISVSAHMVKRTASKQGPLQSTFTLRIDLRLSIPHFCSTRERNKADGHFHLDMQSACGERFCLLGRLLSVGRASHGKRQWQSRKLRQLEVQKPQMLKSRPQPHVALSRSEVRAKDAGPLKSLLRPPRPDPPQTVWRYVRRKLAALGCRLRRRSGPGSRGVGFQPSVRVLSYPRKLCGGDGVPTDGSTIALGLGGVATENQVALSSGPRGVPSDQISWMPAEMRERVLADAMGPQSFASAQAELQPEMMQLLSLRRDTTEASAQEQR</sequence>
<gene>
    <name evidence="4" type="ORF">AK812_SmicGene22347</name>
</gene>
<dbReference type="Proteomes" id="UP000186817">
    <property type="component" value="Unassembled WGS sequence"/>
</dbReference>
<protein>
    <submittedName>
        <fullName evidence="4">Uncharacterized protein</fullName>
    </submittedName>
</protein>
<proteinExistence type="predicted"/>